<evidence type="ECO:0000256" key="1">
    <source>
        <dbReference type="ARBA" id="ARBA00023015"/>
    </source>
</evidence>
<dbReference type="EMBL" id="BONE01000056">
    <property type="protein sequence ID" value="GIF76218.1"/>
    <property type="molecule type" value="Genomic_DNA"/>
</dbReference>
<keyword evidence="1" id="KW-0805">Transcription regulation</keyword>
<proteinExistence type="predicted"/>
<dbReference type="InterPro" id="IPR003313">
    <property type="entry name" value="AraC-bd"/>
</dbReference>
<dbReference type="InterPro" id="IPR050204">
    <property type="entry name" value="AraC_XylS_family_regulators"/>
</dbReference>
<accession>A0ABQ4CY46</accession>
<dbReference type="SUPFAM" id="SSF51215">
    <property type="entry name" value="Regulatory protein AraC"/>
    <property type="match status" value="1"/>
</dbReference>
<dbReference type="InterPro" id="IPR009057">
    <property type="entry name" value="Homeodomain-like_sf"/>
</dbReference>
<sequence length="294" mass="32645">MSSSNLVRYWSHPAVAGVDLMRARFRRHEFRRHSHETFAIGLIETGPEDLGFGTGSDIAASGGVVLINPGEVHAGRAAADNEWSYRVFYPDPELITALAKELTVGGPPAFREQIVYAPQMFADLRAAHQAADKCDDLASSYLLQVTLGRLLTRYGEPARRRLTAFASRQYVDRATAVLHERMMSPPTLDELAALVGTGKFALLRAFHTVHGVPPYVYLNQLRVRHVQRMLERGVGLADAAAAAGFTDQPHMSRNFRAIIGVAPGAYRRECEERRNYVQDLTARGSLRSRNEFPT</sequence>
<evidence type="ECO:0000259" key="4">
    <source>
        <dbReference type="PROSITE" id="PS01124"/>
    </source>
</evidence>
<dbReference type="SMART" id="SM00342">
    <property type="entry name" value="HTH_ARAC"/>
    <property type="match status" value="1"/>
</dbReference>
<dbReference type="Pfam" id="PF12833">
    <property type="entry name" value="HTH_18"/>
    <property type="match status" value="1"/>
</dbReference>
<reference evidence="5 6" key="1">
    <citation type="submission" date="2021-01" db="EMBL/GenBank/DDBJ databases">
        <title>Whole genome shotgun sequence of Asanoa siamensis NBRC 107932.</title>
        <authorList>
            <person name="Komaki H."/>
            <person name="Tamura T."/>
        </authorList>
    </citation>
    <scope>NUCLEOTIDE SEQUENCE [LARGE SCALE GENOMIC DNA]</scope>
    <source>
        <strain evidence="5 6">NBRC 107932</strain>
    </source>
</reference>
<dbReference type="InterPro" id="IPR037923">
    <property type="entry name" value="HTH-like"/>
</dbReference>
<gene>
    <name evidence="5" type="ORF">Asi02nite_57360</name>
</gene>
<organism evidence="5 6">
    <name type="scientific">Asanoa siamensis</name>
    <dbReference type="NCBI Taxonomy" id="926357"/>
    <lineage>
        <taxon>Bacteria</taxon>
        <taxon>Bacillati</taxon>
        <taxon>Actinomycetota</taxon>
        <taxon>Actinomycetes</taxon>
        <taxon>Micromonosporales</taxon>
        <taxon>Micromonosporaceae</taxon>
        <taxon>Asanoa</taxon>
    </lineage>
</organism>
<evidence type="ECO:0000313" key="6">
    <source>
        <dbReference type="Proteomes" id="UP000604117"/>
    </source>
</evidence>
<dbReference type="PROSITE" id="PS01124">
    <property type="entry name" value="HTH_ARAC_FAMILY_2"/>
    <property type="match status" value="1"/>
</dbReference>
<evidence type="ECO:0000313" key="5">
    <source>
        <dbReference type="EMBL" id="GIF76218.1"/>
    </source>
</evidence>
<keyword evidence="2" id="KW-0238">DNA-binding</keyword>
<keyword evidence="3" id="KW-0804">Transcription</keyword>
<keyword evidence="6" id="KW-1185">Reference proteome</keyword>
<dbReference type="PANTHER" id="PTHR46796:SF2">
    <property type="entry name" value="TRANSCRIPTIONAL REGULATORY PROTEIN"/>
    <property type="match status" value="1"/>
</dbReference>
<dbReference type="SUPFAM" id="SSF46689">
    <property type="entry name" value="Homeodomain-like"/>
    <property type="match status" value="2"/>
</dbReference>
<dbReference type="RefSeq" id="WP_203717099.1">
    <property type="nucleotide sequence ID" value="NZ_BONE01000056.1"/>
</dbReference>
<dbReference type="Proteomes" id="UP000604117">
    <property type="component" value="Unassembled WGS sequence"/>
</dbReference>
<dbReference type="Pfam" id="PF02311">
    <property type="entry name" value="AraC_binding"/>
    <property type="match status" value="1"/>
</dbReference>
<evidence type="ECO:0000256" key="2">
    <source>
        <dbReference type="ARBA" id="ARBA00023125"/>
    </source>
</evidence>
<feature type="domain" description="HTH araC/xylS-type" evidence="4">
    <location>
        <begin position="172"/>
        <end position="269"/>
    </location>
</feature>
<comment type="caution">
    <text evidence="5">The sequence shown here is derived from an EMBL/GenBank/DDBJ whole genome shotgun (WGS) entry which is preliminary data.</text>
</comment>
<evidence type="ECO:0000256" key="3">
    <source>
        <dbReference type="ARBA" id="ARBA00023163"/>
    </source>
</evidence>
<protein>
    <submittedName>
        <fullName evidence="5">AraC family transcriptional regulator</fullName>
    </submittedName>
</protein>
<dbReference type="PANTHER" id="PTHR46796">
    <property type="entry name" value="HTH-TYPE TRANSCRIPTIONAL ACTIVATOR RHAS-RELATED"/>
    <property type="match status" value="1"/>
</dbReference>
<dbReference type="Gene3D" id="1.10.10.60">
    <property type="entry name" value="Homeodomain-like"/>
    <property type="match status" value="1"/>
</dbReference>
<name>A0ABQ4CY46_9ACTN</name>
<dbReference type="InterPro" id="IPR018060">
    <property type="entry name" value="HTH_AraC"/>
</dbReference>